<dbReference type="Pfam" id="PF06880">
    <property type="entry name" value="DUF1262"/>
    <property type="match status" value="1"/>
</dbReference>
<organism evidence="1 2">
    <name type="scientific">Rhynchospora pubera</name>
    <dbReference type="NCBI Taxonomy" id="906938"/>
    <lineage>
        <taxon>Eukaryota</taxon>
        <taxon>Viridiplantae</taxon>
        <taxon>Streptophyta</taxon>
        <taxon>Embryophyta</taxon>
        <taxon>Tracheophyta</taxon>
        <taxon>Spermatophyta</taxon>
        <taxon>Magnoliopsida</taxon>
        <taxon>Liliopsida</taxon>
        <taxon>Poales</taxon>
        <taxon>Cyperaceae</taxon>
        <taxon>Cyperoideae</taxon>
        <taxon>Rhynchosporeae</taxon>
        <taxon>Rhynchospora</taxon>
    </lineage>
</organism>
<evidence type="ECO:0000313" key="2">
    <source>
        <dbReference type="Proteomes" id="UP001140206"/>
    </source>
</evidence>
<reference evidence="1" key="1">
    <citation type="submission" date="2022-08" db="EMBL/GenBank/DDBJ databases">
        <authorList>
            <person name="Marques A."/>
        </authorList>
    </citation>
    <scope>NUCLEOTIDE SEQUENCE</scope>
    <source>
        <strain evidence="1">RhyPub2mFocal</strain>
        <tissue evidence="1">Leaves</tissue>
    </source>
</reference>
<gene>
    <name evidence="1" type="ORF">LUZ62_068989</name>
</gene>
<dbReference type="AlphaFoldDB" id="A0AAV8CSI3"/>
<name>A0AAV8CSI3_9POAL</name>
<keyword evidence="2" id="KW-1185">Reference proteome</keyword>
<dbReference type="EMBL" id="JAMFTS010000004">
    <property type="protein sequence ID" value="KAJ4758614.1"/>
    <property type="molecule type" value="Genomic_DNA"/>
</dbReference>
<dbReference type="Proteomes" id="UP001140206">
    <property type="component" value="Chromosome 4"/>
</dbReference>
<sequence length="381" mass="44058">MHNSSYTIRTTINSGAHAYKRTNKKMYATKHFSEFKATREAALQPPPEGPNSGYVVVKEDDPHEETGTRCWRLCCQRRTKDLPFPQNKIFTVYFNIPVGQAVATQTETVLFVPVMNLPLSANRYYVVVAEGKYKGQVHTCSRKEDMTTCCFCRRITDAKPKPFDHRDIYQQIEIIPHKGQFIAKSVAPDGFVPWIFRQKYWDLYEEKSKSCHLGDAFGINNAVRSNFLNLDIAINAIAGKWYCPFIFAKESGELKDQMKKTTFYEVILEQFWREAHSGIEKKRILLRGNETMKEEMESSDGFVWFKRTGDFNSERIGLSVALWERIKWEENRNGWDEGVGSMKEEVEFGGFVLVERFSFKRLDGSLALALEFIHTDKVRTG</sequence>
<proteinExistence type="predicted"/>
<accession>A0AAV8CSI3</accession>
<dbReference type="PANTHER" id="PTHR31050:SF3">
    <property type="entry name" value="OS08G0412800 PROTEIN"/>
    <property type="match status" value="1"/>
</dbReference>
<dbReference type="PANTHER" id="PTHR31050">
    <property type="entry name" value="OS08G0413200 PROTEIN"/>
    <property type="match status" value="1"/>
</dbReference>
<comment type="caution">
    <text evidence="1">The sequence shown here is derived from an EMBL/GenBank/DDBJ whole genome shotgun (WGS) entry which is preliminary data.</text>
</comment>
<dbReference type="InterPro" id="IPR010683">
    <property type="entry name" value="DUF1262"/>
</dbReference>
<evidence type="ECO:0000313" key="1">
    <source>
        <dbReference type="EMBL" id="KAJ4758614.1"/>
    </source>
</evidence>
<protein>
    <submittedName>
        <fullName evidence="1">DUF1262 family protein (DUF1262)</fullName>
    </submittedName>
</protein>